<dbReference type="Gene3D" id="1.20.1250.10">
    <property type="match status" value="1"/>
</dbReference>
<dbReference type="InterPro" id="IPR009079">
    <property type="entry name" value="4_helix_cytokine-like_core"/>
</dbReference>
<comment type="caution">
    <text evidence="2">The sequence shown here is derived from an EMBL/GenBank/DDBJ whole genome shotgun (WGS) entry which is preliminary data.</text>
</comment>
<evidence type="ECO:0008006" key="4">
    <source>
        <dbReference type="Google" id="ProtNLM"/>
    </source>
</evidence>
<dbReference type="EMBL" id="SWJQ01000105">
    <property type="protein sequence ID" value="TRZ22122.1"/>
    <property type="molecule type" value="Genomic_DNA"/>
</dbReference>
<feature type="chain" id="PRO_5035451194" description="Interleukin-4" evidence="1">
    <location>
        <begin position="19"/>
        <end position="133"/>
    </location>
</feature>
<protein>
    <recommendedName>
        <fullName evidence="4">Interleukin-4</fullName>
    </recommendedName>
</protein>
<dbReference type="Proteomes" id="UP000796761">
    <property type="component" value="Unassembled WGS sequence"/>
</dbReference>
<evidence type="ECO:0000256" key="1">
    <source>
        <dbReference type="SAM" id="SignalP"/>
    </source>
</evidence>
<organism evidence="2 3">
    <name type="scientific">Zosterops borbonicus</name>
    <dbReference type="NCBI Taxonomy" id="364589"/>
    <lineage>
        <taxon>Eukaryota</taxon>
        <taxon>Metazoa</taxon>
        <taxon>Chordata</taxon>
        <taxon>Craniata</taxon>
        <taxon>Vertebrata</taxon>
        <taxon>Euteleostomi</taxon>
        <taxon>Archelosauria</taxon>
        <taxon>Archosauria</taxon>
        <taxon>Dinosauria</taxon>
        <taxon>Saurischia</taxon>
        <taxon>Theropoda</taxon>
        <taxon>Coelurosauria</taxon>
        <taxon>Aves</taxon>
        <taxon>Neognathae</taxon>
        <taxon>Neoaves</taxon>
        <taxon>Telluraves</taxon>
        <taxon>Australaves</taxon>
        <taxon>Passeriformes</taxon>
        <taxon>Sylvioidea</taxon>
        <taxon>Zosteropidae</taxon>
        <taxon>Zosterops</taxon>
    </lineage>
</organism>
<proteinExistence type="predicted"/>
<keyword evidence="1" id="KW-0732">Signal</keyword>
<dbReference type="AlphaFoldDB" id="A0A8K1GP54"/>
<keyword evidence="3" id="KW-1185">Reference proteome</keyword>
<gene>
    <name evidence="2" type="ORF">HGM15179_005026</name>
</gene>
<sequence>MLVQVVALLGLGVLGSSAQLQEEHSRTLVGLIIRELLQDMKKLNLSAVPSLVTVNATVERCMHSHLKTFVSTLTALDIHSKFIARKLTRLNTYKNILPKDLDQECETAQVTWDDFLDTLDRFLRLLSEKIQNA</sequence>
<feature type="signal peptide" evidence="1">
    <location>
        <begin position="1"/>
        <end position="18"/>
    </location>
</feature>
<name>A0A8K1GP54_9PASS</name>
<evidence type="ECO:0000313" key="3">
    <source>
        <dbReference type="Proteomes" id="UP000796761"/>
    </source>
</evidence>
<dbReference type="OrthoDB" id="9384695at2759"/>
<accession>A0A8K1GP54</accession>
<reference evidence="2" key="1">
    <citation type="submission" date="2019-04" db="EMBL/GenBank/DDBJ databases">
        <title>Genome assembly of Zosterops borbonicus 15179.</title>
        <authorList>
            <person name="Leroy T."/>
            <person name="Anselmetti Y."/>
            <person name="Tilak M.-K."/>
            <person name="Nabholz B."/>
        </authorList>
    </citation>
    <scope>NUCLEOTIDE SEQUENCE</scope>
    <source>
        <strain evidence="2">HGM_15179</strain>
        <tissue evidence="2">Muscle</tissue>
    </source>
</reference>
<evidence type="ECO:0000313" key="2">
    <source>
        <dbReference type="EMBL" id="TRZ22122.1"/>
    </source>
</evidence>